<keyword evidence="1" id="KW-0472">Membrane</keyword>
<feature type="transmembrane region" description="Helical" evidence="1">
    <location>
        <begin position="297"/>
        <end position="315"/>
    </location>
</feature>
<evidence type="ECO:0000313" key="2">
    <source>
        <dbReference type="EMBL" id="MBB5137433.1"/>
    </source>
</evidence>
<name>A0A840PHQ1_9ACTN</name>
<sequence>MGGALSGTGPLIRLILRPDRLWLPLWPVLVAAFVSGPVATIGALLPTAESRRAYAEDAAANPAVLLMQGPAYDLSVGGLAAQQRAAATTVFAALAAVLLLIRHTRAEEHAGRGELIGAAPVGRHAPLTAALTVVGAAGALQGALITAALAGAGMPLDGSAAWGMIATGAAWVAAAIAAVAAQLTRTARAAATAALGLFFAMYLVRGVSDLAGPGLSWLGWTVPNGWLLRARPFGDERWWVFAPVLALCAALVAAAYALAARRDLGAGVATERPGPARAPRRLRSPLALAWRRERGAVAGWLAAAAAFGLAMGLGGQSARPVHAMPCRC</sequence>
<dbReference type="RefSeq" id="WP_185054332.1">
    <property type="nucleotide sequence ID" value="NZ_BAABIX010000012.1"/>
</dbReference>
<keyword evidence="1" id="KW-1133">Transmembrane helix</keyword>
<evidence type="ECO:0000313" key="3">
    <source>
        <dbReference type="Proteomes" id="UP000578449"/>
    </source>
</evidence>
<feature type="transmembrane region" description="Helical" evidence="1">
    <location>
        <begin position="85"/>
        <end position="104"/>
    </location>
</feature>
<keyword evidence="3" id="KW-1185">Reference proteome</keyword>
<gene>
    <name evidence="2" type="ORF">HNP84_007185</name>
</gene>
<feature type="transmembrane region" description="Helical" evidence="1">
    <location>
        <begin position="193"/>
        <end position="218"/>
    </location>
</feature>
<proteinExistence type="predicted"/>
<keyword evidence="1" id="KW-0812">Transmembrane</keyword>
<feature type="transmembrane region" description="Helical" evidence="1">
    <location>
        <begin position="238"/>
        <end position="259"/>
    </location>
</feature>
<evidence type="ECO:0000256" key="1">
    <source>
        <dbReference type="SAM" id="Phobius"/>
    </source>
</evidence>
<accession>A0A840PHQ1</accession>
<feature type="transmembrane region" description="Helical" evidence="1">
    <location>
        <begin position="125"/>
        <end position="149"/>
    </location>
</feature>
<organism evidence="2 3">
    <name type="scientific">Thermocatellispora tengchongensis</name>
    <dbReference type="NCBI Taxonomy" id="1073253"/>
    <lineage>
        <taxon>Bacteria</taxon>
        <taxon>Bacillati</taxon>
        <taxon>Actinomycetota</taxon>
        <taxon>Actinomycetes</taxon>
        <taxon>Streptosporangiales</taxon>
        <taxon>Streptosporangiaceae</taxon>
        <taxon>Thermocatellispora</taxon>
    </lineage>
</organism>
<protein>
    <submittedName>
        <fullName evidence="2">Putative exporter of polyketide antibiotics</fullName>
    </submittedName>
</protein>
<reference evidence="2 3" key="1">
    <citation type="submission" date="2020-08" db="EMBL/GenBank/DDBJ databases">
        <title>Genomic Encyclopedia of Type Strains, Phase IV (KMG-IV): sequencing the most valuable type-strain genomes for metagenomic binning, comparative biology and taxonomic classification.</title>
        <authorList>
            <person name="Goeker M."/>
        </authorList>
    </citation>
    <scope>NUCLEOTIDE SEQUENCE [LARGE SCALE GENOMIC DNA]</scope>
    <source>
        <strain evidence="2 3">DSM 45615</strain>
    </source>
</reference>
<dbReference type="EMBL" id="JACHGN010000017">
    <property type="protein sequence ID" value="MBB5137433.1"/>
    <property type="molecule type" value="Genomic_DNA"/>
</dbReference>
<feature type="transmembrane region" description="Helical" evidence="1">
    <location>
        <begin position="21"/>
        <end position="45"/>
    </location>
</feature>
<feature type="transmembrane region" description="Helical" evidence="1">
    <location>
        <begin position="161"/>
        <end position="181"/>
    </location>
</feature>
<dbReference type="AlphaFoldDB" id="A0A840PHQ1"/>
<dbReference type="Proteomes" id="UP000578449">
    <property type="component" value="Unassembled WGS sequence"/>
</dbReference>
<comment type="caution">
    <text evidence="2">The sequence shown here is derived from an EMBL/GenBank/DDBJ whole genome shotgun (WGS) entry which is preliminary data.</text>
</comment>